<accession>A0ABS6K1Y7</accession>
<dbReference type="InterPro" id="IPR050282">
    <property type="entry name" value="Cycloisomerase_2"/>
</dbReference>
<comment type="caution">
    <text evidence="2">The sequence shown here is derived from an EMBL/GenBank/DDBJ whole genome shotgun (WGS) entry which is preliminary data.</text>
</comment>
<dbReference type="Gene3D" id="2.130.10.10">
    <property type="entry name" value="YVTN repeat-like/Quinoprotein amine dehydrogenase"/>
    <property type="match status" value="1"/>
</dbReference>
<comment type="similarity">
    <text evidence="1">Belongs to the cycloisomerase 2 family.</text>
</comment>
<dbReference type="PANTHER" id="PTHR30344:SF1">
    <property type="entry name" value="6-PHOSPHOGLUCONOLACTONASE"/>
    <property type="match status" value="1"/>
</dbReference>
<dbReference type="Proteomes" id="UP001314681">
    <property type="component" value="Unassembled WGS sequence"/>
</dbReference>
<dbReference type="InterPro" id="IPR015943">
    <property type="entry name" value="WD40/YVTN_repeat-like_dom_sf"/>
</dbReference>
<evidence type="ECO:0000313" key="3">
    <source>
        <dbReference type="Proteomes" id="UP001314681"/>
    </source>
</evidence>
<dbReference type="SUPFAM" id="SSF63829">
    <property type="entry name" value="Calcium-dependent phosphotriesterase"/>
    <property type="match status" value="1"/>
</dbReference>
<dbReference type="RefSeq" id="WP_158352726.1">
    <property type="nucleotide sequence ID" value="NZ_JAHQCX010000001.1"/>
</dbReference>
<protein>
    <submittedName>
        <fullName evidence="2">Lactonase family protein</fullName>
    </submittedName>
</protein>
<dbReference type="EMBL" id="JAHQCX010000001">
    <property type="protein sequence ID" value="MBU9724750.1"/>
    <property type="molecule type" value="Genomic_DNA"/>
</dbReference>
<keyword evidence="3" id="KW-1185">Reference proteome</keyword>
<proteinExistence type="inferred from homology"/>
<sequence length="387" mass="44132">MSSRKFIYTGNWAQTYNEPGEAAVCVYEYKEAQGEWERIQRVPVEYSISGLWVDTEKYMLYACLEISRFHREEPGGRVLWFRIDQETGTLMPAGQINSFGAFPLDLKLSEHYALVLNHGSNRTPVCGVFVDRDGSIRTGEVFDAATLVLFERDDRGNLTRPRDFYPFTGAGEIPFFQDTVSPHSLCCGMERTEYLVPERGTDQVSIFRIDEENWKIRRRGEIRIPKGYGPRNAVAVNGLSSCYVIGEITPKVLACTGDSPVQEWPTVPEKELGHYRDPVTSFQYPHPVAVAVSPDHRFLYTLTRSADVLTICSLDPETGKMGIPHYHRLAGANPRQMLLENRDLYIVFQDTETIERIRMNPRTGIPVQEKTIIRDIPRLAVMDLLIM</sequence>
<evidence type="ECO:0000256" key="1">
    <source>
        <dbReference type="ARBA" id="ARBA00005564"/>
    </source>
</evidence>
<reference evidence="2 3" key="1">
    <citation type="submission" date="2021-06" db="EMBL/GenBank/DDBJ databases">
        <title>Description of novel taxa of the family Lachnospiraceae.</title>
        <authorList>
            <person name="Chaplin A.V."/>
            <person name="Sokolova S.R."/>
            <person name="Pikina A.P."/>
            <person name="Korzhanova M."/>
            <person name="Belova V."/>
            <person name="Korostin D."/>
            <person name="Efimov B.A."/>
        </authorList>
    </citation>
    <scope>NUCLEOTIDE SEQUENCE [LARGE SCALE GENOMIC DNA]</scope>
    <source>
        <strain evidence="2 3">ASD4241</strain>
    </source>
</reference>
<dbReference type="Pfam" id="PF10282">
    <property type="entry name" value="Lactonase"/>
    <property type="match status" value="1"/>
</dbReference>
<organism evidence="2 3">
    <name type="scientific">Diplocloster modestus</name>
    <dbReference type="NCBI Taxonomy" id="2850322"/>
    <lineage>
        <taxon>Bacteria</taxon>
        <taxon>Bacillati</taxon>
        <taxon>Bacillota</taxon>
        <taxon>Clostridia</taxon>
        <taxon>Lachnospirales</taxon>
        <taxon>Lachnospiraceae</taxon>
        <taxon>Diplocloster</taxon>
    </lineage>
</organism>
<dbReference type="PANTHER" id="PTHR30344">
    <property type="entry name" value="6-PHOSPHOGLUCONOLACTONASE-RELATED"/>
    <property type="match status" value="1"/>
</dbReference>
<dbReference type="InterPro" id="IPR019405">
    <property type="entry name" value="Lactonase_7-beta_prop"/>
</dbReference>
<evidence type="ECO:0000313" key="2">
    <source>
        <dbReference type="EMBL" id="MBU9724750.1"/>
    </source>
</evidence>
<name>A0ABS6K1Y7_9FIRM</name>
<gene>
    <name evidence="2" type="ORF">KTH90_01850</name>
</gene>